<keyword evidence="4" id="KW-1185">Reference proteome</keyword>
<dbReference type="Gene3D" id="3.30.2390.20">
    <property type="entry name" value="Type VII secretion system EccB, repeat 1 domain"/>
    <property type="match status" value="1"/>
</dbReference>
<name>A0ABW5GM45_9PSEU</name>
<dbReference type="Pfam" id="PF05108">
    <property type="entry name" value="T7SS_ESX1_EccB"/>
    <property type="match status" value="1"/>
</dbReference>
<feature type="region of interest" description="Disordered" evidence="1">
    <location>
        <begin position="319"/>
        <end position="346"/>
    </location>
</feature>
<reference evidence="4" key="1">
    <citation type="journal article" date="2019" name="Int. J. Syst. Evol. Microbiol.">
        <title>The Global Catalogue of Microorganisms (GCM) 10K type strain sequencing project: providing services to taxonomists for standard genome sequencing and annotation.</title>
        <authorList>
            <consortium name="The Broad Institute Genomics Platform"/>
            <consortium name="The Broad Institute Genome Sequencing Center for Infectious Disease"/>
            <person name="Wu L."/>
            <person name="Ma J."/>
        </authorList>
    </citation>
    <scope>NUCLEOTIDE SEQUENCE [LARGE SCALE GENOMIC DNA]</scope>
    <source>
        <strain evidence="4">CGMCC 4.7643</strain>
    </source>
</reference>
<keyword evidence="2" id="KW-0472">Membrane</keyword>
<dbReference type="InterPro" id="IPR044857">
    <property type="entry name" value="T7SS_EccB_R1"/>
</dbReference>
<keyword evidence="2" id="KW-1133">Transmembrane helix</keyword>
<organism evidence="3 4">
    <name type="scientific">Amycolatopsis samaneae</name>
    <dbReference type="NCBI Taxonomy" id="664691"/>
    <lineage>
        <taxon>Bacteria</taxon>
        <taxon>Bacillati</taxon>
        <taxon>Actinomycetota</taxon>
        <taxon>Actinomycetes</taxon>
        <taxon>Pseudonocardiales</taxon>
        <taxon>Pseudonocardiaceae</taxon>
        <taxon>Amycolatopsis</taxon>
    </lineage>
</organism>
<proteinExistence type="predicted"/>
<dbReference type="RefSeq" id="WP_345390852.1">
    <property type="nucleotide sequence ID" value="NZ_BAABHG010000004.1"/>
</dbReference>
<accession>A0ABW5GM45</accession>
<evidence type="ECO:0000256" key="2">
    <source>
        <dbReference type="SAM" id="Phobius"/>
    </source>
</evidence>
<dbReference type="PANTHER" id="PTHR40765">
    <property type="entry name" value="ESX-2 SECRETION SYSTEM ATPASE ECCB2"/>
    <property type="match status" value="1"/>
</dbReference>
<dbReference type="Proteomes" id="UP001597419">
    <property type="component" value="Unassembled WGS sequence"/>
</dbReference>
<dbReference type="EMBL" id="JBHUKU010000014">
    <property type="protein sequence ID" value="MFD2461854.1"/>
    <property type="molecule type" value="Genomic_DNA"/>
</dbReference>
<comment type="caution">
    <text evidence="3">The sequence shown here is derived from an EMBL/GenBank/DDBJ whole genome shotgun (WGS) entry which is preliminary data.</text>
</comment>
<dbReference type="NCBIfam" id="TIGR03919">
    <property type="entry name" value="T7SS_EccB"/>
    <property type="match status" value="1"/>
</dbReference>
<gene>
    <name evidence="3" type="primary">eccB</name>
    <name evidence="3" type="ORF">ACFSYJ_24820</name>
</gene>
<protein>
    <submittedName>
        <fullName evidence="3">Type VII secretion protein EccB</fullName>
    </submittedName>
</protein>
<dbReference type="InterPro" id="IPR007795">
    <property type="entry name" value="T7SS_EccB"/>
</dbReference>
<keyword evidence="2" id="KW-0812">Transmembrane</keyword>
<evidence type="ECO:0000313" key="3">
    <source>
        <dbReference type="EMBL" id="MFD2461854.1"/>
    </source>
</evidence>
<evidence type="ECO:0000313" key="4">
    <source>
        <dbReference type="Proteomes" id="UP001597419"/>
    </source>
</evidence>
<dbReference type="PANTHER" id="PTHR40765:SF2">
    <property type="entry name" value="ESX-2 SECRETION SYSTEM ATPASE ECCB2"/>
    <property type="match status" value="1"/>
</dbReference>
<sequence>MRSRRDQVQAHMFIMGRLSAGMLRADPDIPDTPQRRTSRGIAIGVAVTVLIGLGTVLFGLIKPGGATSWQQAGTVVVERESGARWIYLGGELHPVLNQASAKLLAGPSLAVQEVSANSLAGTPRGTPIGIPGAPDGLPGAAALSSAPWLSCAAPREDGRPRDYTLLVGEADGRPLTAADALLVSGPDGAVFLVWSGQKLRMDPAAGGPAALGYGTADPVRVPAGFLNALPSGPDLVGPEVPGRGGAGPALAGRPSVVGQLFKDTAGQPYLLRSDGLVPLTPALFALIGGDPKTQSGAYGGHPVDVRPIGAGDVTAHAAPPSAKAQLTRDGALPETPPALRRDDPGSALCAATASGERLSTSTLLVSREVTDAAKPPKALPGVALSCAGPDRIAIAPGSGVLVRSVSTGDGASDALSLVADNGVAYPVPGAEALKQLGYEGAPQVRMPALLTGQLPTGNALDPGVAGKPVTGVTVTAAKRC</sequence>
<evidence type="ECO:0000256" key="1">
    <source>
        <dbReference type="SAM" id="MobiDB-lite"/>
    </source>
</evidence>
<feature type="transmembrane region" description="Helical" evidence="2">
    <location>
        <begin position="41"/>
        <end position="61"/>
    </location>
</feature>